<dbReference type="AlphaFoldDB" id="A8NMI6"/>
<name>A8NMI6_COPC7</name>
<dbReference type="RefSeq" id="XP_001834924.2">
    <property type="nucleotide sequence ID" value="XM_001834872.2"/>
</dbReference>
<dbReference type="HOGENOM" id="CLU_1731368_0_0_1"/>
<dbReference type="GeneID" id="6011443"/>
<dbReference type="InParanoid" id="A8NMI6"/>
<organism evidence="2 3">
    <name type="scientific">Coprinopsis cinerea (strain Okayama-7 / 130 / ATCC MYA-4618 / FGSC 9003)</name>
    <name type="common">Inky cap fungus</name>
    <name type="synonym">Hormographiella aspergillata</name>
    <dbReference type="NCBI Taxonomy" id="240176"/>
    <lineage>
        <taxon>Eukaryota</taxon>
        <taxon>Fungi</taxon>
        <taxon>Dikarya</taxon>
        <taxon>Basidiomycota</taxon>
        <taxon>Agaricomycotina</taxon>
        <taxon>Agaricomycetes</taxon>
        <taxon>Agaricomycetidae</taxon>
        <taxon>Agaricales</taxon>
        <taxon>Agaricineae</taxon>
        <taxon>Psathyrellaceae</taxon>
        <taxon>Coprinopsis</taxon>
    </lineage>
</organism>
<protein>
    <submittedName>
        <fullName evidence="2">Uncharacterized protein</fullName>
    </submittedName>
</protein>
<evidence type="ECO:0000313" key="3">
    <source>
        <dbReference type="Proteomes" id="UP000001861"/>
    </source>
</evidence>
<dbReference type="Proteomes" id="UP000001861">
    <property type="component" value="Unassembled WGS sequence"/>
</dbReference>
<reference evidence="2 3" key="1">
    <citation type="journal article" date="2010" name="Proc. Natl. Acad. Sci. U.S.A.">
        <title>Insights into evolution of multicellular fungi from the assembled chromosomes of the mushroom Coprinopsis cinerea (Coprinus cinereus).</title>
        <authorList>
            <person name="Stajich J.E."/>
            <person name="Wilke S.K."/>
            <person name="Ahren D."/>
            <person name="Au C.H."/>
            <person name="Birren B.W."/>
            <person name="Borodovsky M."/>
            <person name="Burns C."/>
            <person name="Canback B."/>
            <person name="Casselton L.A."/>
            <person name="Cheng C.K."/>
            <person name="Deng J."/>
            <person name="Dietrich F.S."/>
            <person name="Fargo D.C."/>
            <person name="Farman M.L."/>
            <person name="Gathman A.C."/>
            <person name="Goldberg J."/>
            <person name="Guigo R."/>
            <person name="Hoegger P.J."/>
            <person name="Hooker J.B."/>
            <person name="Huggins A."/>
            <person name="James T.Y."/>
            <person name="Kamada T."/>
            <person name="Kilaru S."/>
            <person name="Kodira C."/>
            <person name="Kues U."/>
            <person name="Kupfer D."/>
            <person name="Kwan H.S."/>
            <person name="Lomsadze A."/>
            <person name="Li W."/>
            <person name="Lilly W.W."/>
            <person name="Ma L.J."/>
            <person name="Mackey A.J."/>
            <person name="Manning G."/>
            <person name="Martin F."/>
            <person name="Muraguchi H."/>
            <person name="Natvig D.O."/>
            <person name="Palmerini H."/>
            <person name="Ramesh M.A."/>
            <person name="Rehmeyer C.J."/>
            <person name="Roe B.A."/>
            <person name="Shenoy N."/>
            <person name="Stanke M."/>
            <person name="Ter-Hovhannisyan V."/>
            <person name="Tunlid A."/>
            <person name="Velagapudi R."/>
            <person name="Vision T.J."/>
            <person name="Zeng Q."/>
            <person name="Zolan M.E."/>
            <person name="Pukkila P.J."/>
        </authorList>
    </citation>
    <scope>NUCLEOTIDE SEQUENCE [LARGE SCALE GENOMIC DNA]</scope>
    <source>
        <strain evidence="3">Okayama-7 / 130 / ATCC MYA-4618 / FGSC 9003</strain>
    </source>
</reference>
<keyword evidence="3" id="KW-1185">Reference proteome</keyword>
<feature type="compositionally biased region" description="Basic and acidic residues" evidence="1">
    <location>
        <begin position="39"/>
        <end position="48"/>
    </location>
</feature>
<dbReference type="KEGG" id="cci:CC1G_10798"/>
<accession>A8NMI6</accession>
<evidence type="ECO:0000256" key="1">
    <source>
        <dbReference type="SAM" id="MobiDB-lite"/>
    </source>
</evidence>
<gene>
    <name evidence="2" type="ORF">CC1G_10798</name>
</gene>
<dbReference type="VEuPathDB" id="FungiDB:CC1G_10798"/>
<sequence length="151" mass="17019">MKLNTKTERCGHIPFGFPVQMVLLNSLCGNGFSTALGESEKGFEEGGSGKRMPKQGEIPRRTRLRRRARAPILARSAVVLPDQRSVKKSYKIQLPRLATSRTNSLQTKRAFRLYSVCFEQKKRKDTDAPGVVHQIRVYSKRCKAKIVSEGV</sequence>
<proteinExistence type="predicted"/>
<comment type="caution">
    <text evidence="2">The sequence shown here is derived from an EMBL/GenBank/DDBJ whole genome shotgun (WGS) entry which is preliminary data.</text>
</comment>
<evidence type="ECO:0000313" key="2">
    <source>
        <dbReference type="EMBL" id="EAU86907.2"/>
    </source>
</evidence>
<dbReference type="EMBL" id="AACS02000012">
    <property type="protein sequence ID" value="EAU86907.2"/>
    <property type="molecule type" value="Genomic_DNA"/>
</dbReference>
<feature type="region of interest" description="Disordered" evidence="1">
    <location>
        <begin position="39"/>
        <end position="66"/>
    </location>
</feature>